<dbReference type="GeneID" id="56077350"/>
<dbReference type="Gene3D" id="3.40.50.2000">
    <property type="entry name" value="Glycogen Phosphorylase B"/>
    <property type="match status" value="1"/>
</dbReference>
<dbReference type="Pfam" id="PF13692">
    <property type="entry name" value="Glyco_trans_1_4"/>
    <property type="match status" value="1"/>
</dbReference>
<dbReference type="SUPFAM" id="SSF53756">
    <property type="entry name" value="UDP-Glycosyltransferase/glycogen phosphorylase"/>
    <property type="match status" value="1"/>
</dbReference>
<dbReference type="Proteomes" id="UP000509667">
    <property type="component" value="Chromosome"/>
</dbReference>
<sequence length="153" mass="16497">MDTPLHASLFIGTYPSKHGAHAGHKHPGDDLATLAEAIPGESFRLVGPPGQDEMCNEQVRSRVGNLDNVEHCGHVPPTEIHSYYLEAKALVNTSAYEGFPSTFLEAWRYDPPVVALDVPPSRFATDSADAGYAEGDFNTLVELVSALSDEPHA</sequence>
<name>A0A7D5P1P8_9EURY</name>
<dbReference type="RefSeq" id="WP_179910775.1">
    <property type="nucleotide sequence ID" value="NZ_CP058910.1"/>
</dbReference>
<dbReference type="KEGG" id="hrr:HZS55_05765"/>
<accession>A0A7D5P1P8</accession>
<gene>
    <name evidence="1" type="ORF">HZS55_05765</name>
</gene>
<evidence type="ECO:0000313" key="2">
    <source>
        <dbReference type="Proteomes" id="UP000509667"/>
    </source>
</evidence>
<dbReference type="AlphaFoldDB" id="A0A7D5P1P8"/>
<dbReference type="OrthoDB" id="132546at2157"/>
<proteinExistence type="predicted"/>
<keyword evidence="2" id="KW-1185">Reference proteome</keyword>
<organism evidence="1 2">
    <name type="scientific">Halosimplex rubrum</name>
    <dbReference type="NCBI Taxonomy" id="869889"/>
    <lineage>
        <taxon>Archaea</taxon>
        <taxon>Methanobacteriati</taxon>
        <taxon>Methanobacteriota</taxon>
        <taxon>Stenosarchaea group</taxon>
        <taxon>Halobacteria</taxon>
        <taxon>Halobacteriales</taxon>
        <taxon>Haloarculaceae</taxon>
        <taxon>Halosimplex</taxon>
    </lineage>
</organism>
<evidence type="ECO:0000313" key="1">
    <source>
        <dbReference type="EMBL" id="QLH76841.1"/>
    </source>
</evidence>
<dbReference type="GO" id="GO:0016740">
    <property type="term" value="F:transferase activity"/>
    <property type="evidence" value="ECO:0007669"/>
    <property type="project" value="UniProtKB-KW"/>
</dbReference>
<dbReference type="EMBL" id="CP058910">
    <property type="protein sequence ID" value="QLH76841.1"/>
    <property type="molecule type" value="Genomic_DNA"/>
</dbReference>
<protein>
    <submittedName>
        <fullName evidence="1">Glycosyltransferase</fullName>
    </submittedName>
</protein>
<keyword evidence="1" id="KW-0808">Transferase</keyword>
<reference evidence="1 2" key="1">
    <citation type="submission" date="2020-07" db="EMBL/GenBank/DDBJ databases">
        <title>Halosimplex pelagicum sp. nov. and Halosimplex rubrum sp. nov., isolated from salted brown alga Laminaria, and emended description of the genus Halosimplex.</title>
        <authorList>
            <person name="Cui H."/>
        </authorList>
    </citation>
    <scope>NUCLEOTIDE SEQUENCE [LARGE SCALE GENOMIC DNA]</scope>
    <source>
        <strain evidence="1 2">R27</strain>
    </source>
</reference>